<reference evidence="1" key="1">
    <citation type="journal article" date="2013" name="PLoS ONE">
        <title>The Plastid Genome of the Red Macroalga Grateloupia taiwanensis (Halymeniaceae).</title>
        <authorList>
            <person name="Depriest M.S."/>
            <person name="Bhattacharya D."/>
            <person name="Lopez-Bautista J.M."/>
        </authorList>
    </citation>
    <scope>NUCLEOTIDE SEQUENCE</scope>
</reference>
<organism evidence="1">
    <name type="scientific">Phyllymenia taiwanensis</name>
    <dbReference type="NCBI Taxonomy" id="1260292"/>
    <lineage>
        <taxon>Eukaryota</taxon>
        <taxon>Rhodophyta</taxon>
        <taxon>Florideophyceae</taxon>
        <taxon>Rhodymeniophycidae</taxon>
        <taxon>Halymeniales</taxon>
        <taxon>Halymeniaceae</taxon>
        <taxon>Phyllymenia</taxon>
    </lineage>
</organism>
<evidence type="ECO:0000313" key="1">
    <source>
        <dbReference type="EMBL" id="AGO19799.1"/>
    </source>
</evidence>
<proteinExistence type="predicted"/>
<dbReference type="AlphaFoldDB" id="R9XXT8"/>
<keyword evidence="1" id="KW-0934">Plastid</keyword>
<sequence length="31" mass="3629">MTIDTFLKMLQFCILNLIIEVSRILIKQYAG</sequence>
<accession>R9XXT8</accession>
<gene>
    <name evidence="1" type="primary">orf27</name>
</gene>
<dbReference type="EMBL" id="KC894740">
    <property type="protein sequence ID" value="AGO19799.1"/>
    <property type="molecule type" value="Genomic_DNA"/>
</dbReference>
<dbReference type="RefSeq" id="YP_008144778.1">
    <property type="nucleotide sequence ID" value="NC_021618.1"/>
</dbReference>
<name>R9XXT8_9FLOR</name>
<geneLocation type="plastid" evidence="1"/>
<dbReference type="GeneID" id="16017098"/>
<protein>
    <submittedName>
        <fullName evidence="1">Uncharacterized protein</fullName>
    </submittedName>
</protein>
<reference evidence="1" key="2">
    <citation type="submission" date="2013-04" db="EMBL/GenBank/DDBJ databases">
        <authorList>
            <person name="DePriest M.S.Jr."/>
            <person name="Bhattacharya D."/>
            <person name="Lopez-Bautista J.M."/>
        </authorList>
    </citation>
    <scope>NUCLEOTIDE SEQUENCE</scope>
</reference>